<feature type="transmembrane region" description="Helical" evidence="10">
    <location>
        <begin position="259"/>
        <end position="282"/>
    </location>
</feature>
<feature type="transmembrane region" description="Helical" evidence="10">
    <location>
        <begin position="369"/>
        <end position="386"/>
    </location>
</feature>
<dbReference type="SUPFAM" id="SSF63877">
    <property type="entry name" value="Methuselah ectodomain"/>
    <property type="match status" value="1"/>
</dbReference>
<evidence type="ECO:0000256" key="11">
    <source>
        <dbReference type="SAM" id="SignalP"/>
    </source>
</evidence>
<feature type="transmembrane region" description="Helical" evidence="10">
    <location>
        <begin position="392"/>
        <end position="411"/>
    </location>
</feature>
<evidence type="ECO:0000256" key="3">
    <source>
        <dbReference type="ARBA" id="ARBA00022475"/>
    </source>
</evidence>
<accession>A0A8D8A9K5</accession>
<dbReference type="GO" id="GO:0005886">
    <property type="term" value="C:plasma membrane"/>
    <property type="evidence" value="ECO:0007669"/>
    <property type="project" value="UniProtKB-SubCell"/>
</dbReference>
<organism evidence="12">
    <name type="scientific">Culex pipiens</name>
    <name type="common">House mosquito</name>
    <dbReference type="NCBI Taxonomy" id="7175"/>
    <lineage>
        <taxon>Eukaryota</taxon>
        <taxon>Metazoa</taxon>
        <taxon>Ecdysozoa</taxon>
        <taxon>Arthropoda</taxon>
        <taxon>Hexapoda</taxon>
        <taxon>Insecta</taxon>
        <taxon>Pterygota</taxon>
        <taxon>Neoptera</taxon>
        <taxon>Endopterygota</taxon>
        <taxon>Diptera</taxon>
        <taxon>Nematocera</taxon>
        <taxon>Culicoidea</taxon>
        <taxon>Culicidae</taxon>
        <taxon>Culicinae</taxon>
        <taxon>Culicini</taxon>
        <taxon>Culex</taxon>
        <taxon>Culex</taxon>
    </lineage>
</organism>
<keyword evidence="7 10" id="KW-0472">Membrane</keyword>
<evidence type="ECO:0000256" key="5">
    <source>
        <dbReference type="ARBA" id="ARBA00022989"/>
    </source>
</evidence>
<feature type="signal peptide" evidence="11">
    <location>
        <begin position="1"/>
        <end position="25"/>
    </location>
</feature>
<comment type="subcellular location">
    <subcellularLocation>
        <location evidence="1">Cell membrane</location>
        <topology evidence="1">Multi-pass membrane protein</topology>
    </subcellularLocation>
</comment>
<evidence type="ECO:0000256" key="8">
    <source>
        <dbReference type="ARBA" id="ARBA00023170"/>
    </source>
</evidence>
<keyword evidence="4 10" id="KW-0812">Transmembrane</keyword>
<dbReference type="PANTHER" id="PTHR46953">
    <property type="entry name" value="G-PROTEIN COUPLED RECEPTOR MTH-LIKE 1-RELATED"/>
    <property type="match status" value="1"/>
</dbReference>
<dbReference type="PANTHER" id="PTHR46953:SF3">
    <property type="entry name" value="G-PROTEIN COUPLED RECEPTOR MTH-LIKE 14-RELATED"/>
    <property type="match status" value="1"/>
</dbReference>
<keyword evidence="3" id="KW-1003">Cell membrane</keyword>
<keyword evidence="11" id="KW-0732">Signal</keyword>
<dbReference type="InterPro" id="IPR036272">
    <property type="entry name" value="Methuselah_N_sf"/>
</dbReference>
<dbReference type="InterPro" id="IPR052808">
    <property type="entry name" value="GPCR_Mth-like"/>
</dbReference>
<keyword evidence="8 12" id="KW-0675">Receptor</keyword>
<proteinExistence type="inferred from homology"/>
<keyword evidence="5 10" id="KW-1133">Transmembrane helix</keyword>
<feature type="chain" id="PRO_5036260362" evidence="11">
    <location>
        <begin position="26"/>
        <end position="558"/>
    </location>
</feature>
<sequence>MHSRARLKLWLAIALALIGISSVELANLTSNESTKVESAKEVLAQEVAEEITTLPVPVVTEPVTTTEKVETTTTTTQKTTIATSTTTTSTTTSTTVAPKIDDTGDGNAAPNCSQFELSPHQPVYDKNSLIKKCCPFEEMFEQTKNGQFRCIPGNASVDVETIYAVFYGDSECIEDKENRLHFNYEPNDMCLGSNQTFQYSREQGDQLFVIQNGSLLVLIEDSFMTVFNRYCVEIDGKSRLFAKVCDDEVHRIELKSTAVLIYIGMVLASLTLLFTCLAYAFVPQLNDIFGYLLAGHAGSFLVGLIMVTLAICDDRCIDPDSTAVLLVFAHVFLMSSIYAFFFMNVYNYLYAAYYLPNGMEFEPRGKRDVFISLGVLYIITILPLFLPWRNSLIFHLVLYIYYLAIAVVLYLSHRAIRTLADSKFIRFAVSVQNYTELTYTEALTAQPRINGERLKDLRAVNRLCTVEAIFTVVCWLAYTSMRSHPGSGQDVLRIGAAYAVIFQGLLIGVLFIGGRKKWTIIRECWNYSGSIDLRAVEAEREMEREMKTLDRKTEVPLL</sequence>
<evidence type="ECO:0000256" key="6">
    <source>
        <dbReference type="ARBA" id="ARBA00023040"/>
    </source>
</evidence>
<feature type="transmembrane region" description="Helical" evidence="10">
    <location>
        <begin position="323"/>
        <end position="349"/>
    </location>
</feature>
<evidence type="ECO:0000313" key="12">
    <source>
        <dbReference type="EMBL" id="CAG6452888.1"/>
    </source>
</evidence>
<dbReference type="AlphaFoldDB" id="A0A8D8A9K5"/>
<feature type="transmembrane region" description="Helical" evidence="10">
    <location>
        <begin position="459"/>
        <end position="479"/>
    </location>
</feature>
<evidence type="ECO:0000256" key="10">
    <source>
        <dbReference type="SAM" id="Phobius"/>
    </source>
</evidence>
<evidence type="ECO:0000256" key="1">
    <source>
        <dbReference type="ARBA" id="ARBA00004651"/>
    </source>
</evidence>
<evidence type="ECO:0000256" key="9">
    <source>
        <dbReference type="ARBA" id="ARBA00023224"/>
    </source>
</evidence>
<protein>
    <submittedName>
        <fullName evidence="12">Probable G-protein coupled receptor Mth-like 14</fullName>
    </submittedName>
</protein>
<keyword evidence="6" id="KW-0297">G-protein coupled receptor</keyword>
<evidence type="ECO:0000256" key="2">
    <source>
        <dbReference type="ARBA" id="ARBA00008979"/>
    </source>
</evidence>
<evidence type="ECO:0000256" key="7">
    <source>
        <dbReference type="ARBA" id="ARBA00023136"/>
    </source>
</evidence>
<dbReference type="GO" id="GO:0004930">
    <property type="term" value="F:G protein-coupled receptor activity"/>
    <property type="evidence" value="ECO:0007669"/>
    <property type="project" value="UniProtKB-KW"/>
</dbReference>
<evidence type="ECO:0000256" key="4">
    <source>
        <dbReference type="ARBA" id="ARBA00022692"/>
    </source>
</evidence>
<name>A0A8D8A9K5_CULPI</name>
<feature type="transmembrane region" description="Helical" evidence="10">
    <location>
        <begin position="491"/>
        <end position="512"/>
    </location>
</feature>
<comment type="similarity">
    <text evidence="2">Belongs to the G-protein coupled receptor 2 family. Mth subfamily.</text>
</comment>
<dbReference type="EMBL" id="HBUE01021515">
    <property type="protein sequence ID" value="CAG6452886.1"/>
    <property type="molecule type" value="Transcribed_RNA"/>
</dbReference>
<feature type="transmembrane region" description="Helical" evidence="10">
    <location>
        <begin position="289"/>
        <end position="311"/>
    </location>
</feature>
<keyword evidence="9" id="KW-0807">Transducer</keyword>
<dbReference type="EMBL" id="HBUE01021516">
    <property type="protein sequence ID" value="CAG6452888.1"/>
    <property type="molecule type" value="Transcribed_RNA"/>
</dbReference>
<reference evidence="12" key="1">
    <citation type="submission" date="2021-05" db="EMBL/GenBank/DDBJ databases">
        <authorList>
            <person name="Alioto T."/>
            <person name="Alioto T."/>
            <person name="Gomez Garrido J."/>
        </authorList>
    </citation>
    <scope>NUCLEOTIDE SEQUENCE</scope>
</reference>